<dbReference type="Proteomes" id="UP000595140">
    <property type="component" value="Unassembled WGS sequence"/>
</dbReference>
<dbReference type="PANTHER" id="PTHR31672">
    <property type="entry name" value="BNACNNG10540D PROTEIN"/>
    <property type="match status" value="1"/>
</dbReference>
<dbReference type="AlphaFoldDB" id="A0A484NGE8"/>
<feature type="domain" description="F-box" evidence="1">
    <location>
        <begin position="6"/>
        <end position="51"/>
    </location>
</feature>
<dbReference type="InterPro" id="IPR001810">
    <property type="entry name" value="F-box_dom"/>
</dbReference>
<dbReference type="InterPro" id="IPR050796">
    <property type="entry name" value="SCF_F-box_component"/>
</dbReference>
<name>A0A484NGE8_9ASTE</name>
<protein>
    <recommendedName>
        <fullName evidence="1">F-box domain-containing protein</fullName>
    </recommendedName>
</protein>
<dbReference type="SMART" id="SM00256">
    <property type="entry name" value="FBOX"/>
    <property type="match status" value="1"/>
</dbReference>
<dbReference type="Pfam" id="PF00646">
    <property type="entry name" value="F-box"/>
    <property type="match status" value="1"/>
</dbReference>
<dbReference type="PROSITE" id="PS50181">
    <property type="entry name" value="FBOX"/>
    <property type="match status" value="1"/>
</dbReference>
<evidence type="ECO:0000259" key="1">
    <source>
        <dbReference type="PROSITE" id="PS50181"/>
    </source>
</evidence>
<evidence type="ECO:0000313" key="3">
    <source>
        <dbReference type="Proteomes" id="UP000595140"/>
    </source>
</evidence>
<dbReference type="InterPro" id="IPR036047">
    <property type="entry name" value="F-box-like_dom_sf"/>
</dbReference>
<dbReference type="SUPFAM" id="SSF81383">
    <property type="entry name" value="F-box domain"/>
    <property type="match status" value="1"/>
</dbReference>
<proteinExistence type="predicted"/>
<accession>A0A484NGE8</accession>
<sequence length="398" mass="46568">MCPRQNKGFDRFPDDILVNILSRLPADAVLQCRKVCRHWRTLTSSTHFITVQNRRAPSVILLEESSLDYLKKRGRDYYVYDAVAKKLTKISFKSNLGFKGRAQQFYPISLYGACGPLLHFKASGYYNWSWGAHEFAFNLFTRQLGAMKTRTNHSVRGLFFNEPRNEYNYLCALRHSESDEGRQFCVYSLDSRTDVEIARSPFSCSSSYSKRNPVVVNGALYLMVYPIDKDKDDCMHAILVFEMDSGKFYTLPHPEFECPRTKLHHLDMYLFVHDDRLCISHSDMVLGRLDIWTLEDYANWYWVPLSSTMSLPIPDCSTEFHQYVIQNRYVIQSVRRDELLVLWDPYLFLVNLKEQSVEEIKMPIRGSLYQYFNLVAYKTTLAAPRLVWDESMPPLFSL</sequence>
<dbReference type="PANTHER" id="PTHR31672:SF13">
    <property type="entry name" value="F-BOX PROTEIN CPR30-LIKE"/>
    <property type="match status" value="1"/>
</dbReference>
<gene>
    <name evidence="2" type="ORF">CCAM_LOCUS41134</name>
</gene>
<dbReference type="EMBL" id="OOIL02006662">
    <property type="protein sequence ID" value="VFQ99358.1"/>
    <property type="molecule type" value="Genomic_DNA"/>
</dbReference>
<dbReference type="OrthoDB" id="1306079at2759"/>
<dbReference type="Pfam" id="PF07734">
    <property type="entry name" value="FBA_1"/>
    <property type="match status" value="1"/>
</dbReference>
<reference evidence="2 3" key="1">
    <citation type="submission" date="2018-04" db="EMBL/GenBank/DDBJ databases">
        <authorList>
            <person name="Vogel A."/>
        </authorList>
    </citation>
    <scope>NUCLEOTIDE SEQUENCE [LARGE SCALE GENOMIC DNA]</scope>
</reference>
<dbReference type="NCBIfam" id="TIGR01640">
    <property type="entry name" value="F_box_assoc_1"/>
    <property type="match status" value="1"/>
</dbReference>
<dbReference type="InterPro" id="IPR017451">
    <property type="entry name" value="F-box-assoc_interact_dom"/>
</dbReference>
<keyword evidence="3" id="KW-1185">Reference proteome</keyword>
<dbReference type="InterPro" id="IPR006527">
    <property type="entry name" value="F-box-assoc_dom_typ1"/>
</dbReference>
<evidence type="ECO:0000313" key="2">
    <source>
        <dbReference type="EMBL" id="VFQ99358.1"/>
    </source>
</evidence>
<dbReference type="Gene3D" id="1.20.1280.50">
    <property type="match status" value="1"/>
</dbReference>
<organism evidence="2 3">
    <name type="scientific">Cuscuta campestris</name>
    <dbReference type="NCBI Taxonomy" id="132261"/>
    <lineage>
        <taxon>Eukaryota</taxon>
        <taxon>Viridiplantae</taxon>
        <taxon>Streptophyta</taxon>
        <taxon>Embryophyta</taxon>
        <taxon>Tracheophyta</taxon>
        <taxon>Spermatophyta</taxon>
        <taxon>Magnoliopsida</taxon>
        <taxon>eudicotyledons</taxon>
        <taxon>Gunneridae</taxon>
        <taxon>Pentapetalae</taxon>
        <taxon>asterids</taxon>
        <taxon>lamiids</taxon>
        <taxon>Solanales</taxon>
        <taxon>Convolvulaceae</taxon>
        <taxon>Cuscuteae</taxon>
        <taxon>Cuscuta</taxon>
        <taxon>Cuscuta subgen. Grammica</taxon>
        <taxon>Cuscuta sect. Cleistogrammica</taxon>
    </lineage>
</organism>